<protein>
    <submittedName>
        <fullName evidence="3">Lipase</fullName>
    </submittedName>
</protein>
<dbReference type="PANTHER" id="PTHR43798:SF5">
    <property type="entry name" value="MONOACYLGLYCEROL LIPASE ABHD6"/>
    <property type="match status" value="1"/>
</dbReference>
<dbReference type="PRINTS" id="PR00111">
    <property type="entry name" value="ABHYDROLASE"/>
</dbReference>
<name>A0A0T6DRR9_9GAMM</name>
<sequence length="316" mass="34946">MLFKRLGLAALFSLSIVGCTTAPNTLAVNTTQKIIQYERNKSDLDVKSFTLTSGDKLVYAENNNLTAEPLLLIHGFGGNKDNFTRIADELEDYHLIIPDLLGFGESSKPMSADYRSQAQATRLHELLQAKGLASNIHIGGNSMGGAISVAYAAKYPQDVKSLWLVDSAGFWSAGVPKSLEGATLENNPLLINSKEDFYKMYDFVMYKPPYLPKSVKAVFAQERINNKELDAKILEQIVTDNVEERAQIIADYNIPTLVVWGDKDQVIKPETVNVIKDIIPQAQVIMMEDIGHVPMIEAATKTADDYKGFRATLKGQ</sequence>
<reference evidence="3 4" key="1">
    <citation type="submission" date="2015-11" db="EMBL/GenBank/DDBJ databases">
        <title>Permanent draft genome of Psychrobacter piscatorii LQ58.</title>
        <authorList>
            <person name="Zhou M."/>
            <person name="Dong B."/>
            <person name="Liu Q."/>
        </authorList>
    </citation>
    <scope>NUCLEOTIDE SEQUENCE [LARGE SCALE GENOMIC DNA]</scope>
    <source>
        <strain evidence="3 4">LQ58</strain>
    </source>
</reference>
<keyword evidence="1" id="KW-0732">Signal</keyword>
<comment type="caution">
    <text evidence="3">The sequence shown here is derived from an EMBL/GenBank/DDBJ whole genome shotgun (WGS) entry which is preliminary data.</text>
</comment>
<dbReference type="PRINTS" id="PR00412">
    <property type="entry name" value="EPOXHYDRLASE"/>
</dbReference>
<dbReference type="InterPro" id="IPR050266">
    <property type="entry name" value="AB_hydrolase_sf"/>
</dbReference>
<dbReference type="GO" id="GO:0016020">
    <property type="term" value="C:membrane"/>
    <property type="evidence" value="ECO:0007669"/>
    <property type="project" value="TreeGrafter"/>
</dbReference>
<dbReference type="Gene3D" id="3.40.50.1820">
    <property type="entry name" value="alpha/beta hydrolase"/>
    <property type="match status" value="1"/>
</dbReference>
<evidence type="ECO:0000259" key="2">
    <source>
        <dbReference type="Pfam" id="PF00561"/>
    </source>
</evidence>
<dbReference type="PANTHER" id="PTHR43798">
    <property type="entry name" value="MONOACYLGLYCEROL LIPASE"/>
    <property type="match status" value="1"/>
</dbReference>
<feature type="domain" description="AB hydrolase-1" evidence="2">
    <location>
        <begin position="69"/>
        <end position="298"/>
    </location>
</feature>
<dbReference type="STRING" id="554343.AS194_08175"/>
<dbReference type="SUPFAM" id="SSF53474">
    <property type="entry name" value="alpha/beta-Hydrolases"/>
    <property type="match status" value="1"/>
</dbReference>
<dbReference type="Proteomes" id="UP000051202">
    <property type="component" value="Unassembled WGS sequence"/>
</dbReference>
<dbReference type="GO" id="GO:0046464">
    <property type="term" value="P:acylglycerol catabolic process"/>
    <property type="evidence" value="ECO:0007669"/>
    <property type="project" value="TreeGrafter"/>
</dbReference>
<feature type="chain" id="PRO_5006669040" evidence="1">
    <location>
        <begin position="23"/>
        <end position="316"/>
    </location>
</feature>
<dbReference type="AlphaFoldDB" id="A0A0T6DRR9"/>
<proteinExistence type="predicted"/>
<dbReference type="EMBL" id="LNDJ01000065">
    <property type="protein sequence ID" value="KRU22514.1"/>
    <property type="molecule type" value="Genomic_DNA"/>
</dbReference>
<dbReference type="InterPro" id="IPR000073">
    <property type="entry name" value="AB_hydrolase_1"/>
</dbReference>
<dbReference type="GO" id="GO:0047372">
    <property type="term" value="F:monoacylglycerol lipase activity"/>
    <property type="evidence" value="ECO:0007669"/>
    <property type="project" value="TreeGrafter"/>
</dbReference>
<dbReference type="Pfam" id="PF00561">
    <property type="entry name" value="Abhydrolase_1"/>
    <property type="match status" value="1"/>
</dbReference>
<accession>A0A0T6DRR9</accession>
<organism evidence="3 4">
    <name type="scientific">Psychrobacter piscatorii</name>
    <dbReference type="NCBI Taxonomy" id="554343"/>
    <lineage>
        <taxon>Bacteria</taxon>
        <taxon>Pseudomonadati</taxon>
        <taxon>Pseudomonadota</taxon>
        <taxon>Gammaproteobacteria</taxon>
        <taxon>Moraxellales</taxon>
        <taxon>Moraxellaceae</taxon>
        <taxon>Psychrobacter</taxon>
    </lineage>
</organism>
<dbReference type="InterPro" id="IPR029058">
    <property type="entry name" value="AB_hydrolase_fold"/>
</dbReference>
<gene>
    <name evidence="3" type="ORF">AS194_08175</name>
</gene>
<feature type="signal peptide" evidence="1">
    <location>
        <begin position="1"/>
        <end position="22"/>
    </location>
</feature>
<keyword evidence="4" id="KW-1185">Reference proteome</keyword>
<dbReference type="RefSeq" id="WP_058024741.1">
    <property type="nucleotide sequence ID" value="NZ_LNDJ01000065.1"/>
</dbReference>
<evidence type="ECO:0000313" key="4">
    <source>
        <dbReference type="Proteomes" id="UP000051202"/>
    </source>
</evidence>
<evidence type="ECO:0000256" key="1">
    <source>
        <dbReference type="SAM" id="SignalP"/>
    </source>
</evidence>
<evidence type="ECO:0000313" key="3">
    <source>
        <dbReference type="EMBL" id="KRU22514.1"/>
    </source>
</evidence>
<dbReference type="PROSITE" id="PS51257">
    <property type="entry name" value="PROKAR_LIPOPROTEIN"/>
    <property type="match status" value="1"/>
</dbReference>
<dbReference type="InterPro" id="IPR000639">
    <property type="entry name" value="Epox_hydrolase-like"/>
</dbReference>